<protein>
    <submittedName>
        <fullName evidence="1">Uncharacterized protein</fullName>
    </submittedName>
</protein>
<accession>W1P144</accession>
<reference evidence="2" key="1">
    <citation type="journal article" date="2013" name="Science">
        <title>The Amborella genome and the evolution of flowering plants.</title>
        <authorList>
            <consortium name="Amborella Genome Project"/>
        </authorList>
    </citation>
    <scope>NUCLEOTIDE SEQUENCE [LARGE SCALE GENOMIC DNA]</scope>
</reference>
<organism evidence="1 2">
    <name type="scientific">Amborella trichopoda</name>
    <dbReference type="NCBI Taxonomy" id="13333"/>
    <lineage>
        <taxon>Eukaryota</taxon>
        <taxon>Viridiplantae</taxon>
        <taxon>Streptophyta</taxon>
        <taxon>Embryophyta</taxon>
        <taxon>Tracheophyta</taxon>
        <taxon>Spermatophyta</taxon>
        <taxon>Magnoliopsida</taxon>
        <taxon>Amborellales</taxon>
        <taxon>Amborellaceae</taxon>
        <taxon>Amborella</taxon>
    </lineage>
</organism>
<evidence type="ECO:0000313" key="2">
    <source>
        <dbReference type="Proteomes" id="UP000017836"/>
    </source>
</evidence>
<dbReference type="AlphaFoldDB" id="W1P144"/>
<name>W1P144_AMBTC</name>
<sequence length="59" mass="6992">MQEGCRDGRRLQRCKRVAEMEEGYRDGGLRGKNSRRPLNELLPPFYSWWTPKIYFKSAG</sequence>
<dbReference type="Proteomes" id="UP000017836">
    <property type="component" value="Unassembled WGS sequence"/>
</dbReference>
<gene>
    <name evidence="1" type="ORF">AMTR_s00042p00040690</name>
</gene>
<dbReference type="HOGENOM" id="CLU_2963908_0_0_1"/>
<dbReference type="EMBL" id="KI394353">
    <property type="protein sequence ID" value="ERN03562.1"/>
    <property type="molecule type" value="Genomic_DNA"/>
</dbReference>
<evidence type="ECO:0000313" key="1">
    <source>
        <dbReference type="EMBL" id="ERN03562.1"/>
    </source>
</evidence>
<proteinExistence type="predicted"/>
<dbReference type="Gramene" id="ERN03562">
    <property type="protein sequence ID" value="ERN03562"/>
    <property type="gene ID" value="AMTR_s00042p00040690"/>
</dbReference>
<keyword evidence="2" id="KW-1185">Reference proteome</keyword>